<dbReference type="Proteomes" id="UP001603857">
    <property type="component" value="Unassembled WGS sequence"/>
</dbReference>
<evidence type="ECO:0000259" key="1">
    <source>
        <dbReference type="PROSITE" id="PS51153"/>
    </source>
</evidence>
<dbReference type="AlphaFoldDB" id="A0ABD1MPZ8"/>
<dbReference type="PROSITE" id="PS51153">
    <property type="entry name" value="RPW8"/>
    <property type="match status" value="1"/>
</dbReference>
<sequence>MSETVGGAALGFAIQELLKLVLGTARKATRFKHSLDNLESILKEIDPKIQEIEQQNNELGRPQSELEELSRKIEEGKTLVRKCSKVGILNCRGKIKLRNQLEELHNWLTWYYKFVMPTLILRNTNDILKKVSEKQQSKFPKIITGGRLEELPPHLPQLLGSVRRRSHLV</sequence>
<organism evidence="2 3">
    <name type="scientific">Flemingia macrophylla</name>
    <dbReference type="NCBI Taxonomy" id="520843"/>
    <lineage>
        <taxon>Eukaryota</taxon>
        <taxon>Viridiplantae</taxon>
        <taxon>Streptophyta</taxon>
        <taxon>Embryophyta</taxon>
        <taxon>Tracheophyta</taxon>
        <taxon>Spermatophyta</taxon>
        <taxon>Magnoliopsida</taxon>
        <taxon>eudicotyledons</taxon>
        <taxon>Gunneridae</taxon>
        <taxon>Pentapetalae</taxon>
        <taxon>rosids</taxon>
        <taxon>fabids</taxon>
        <taxon>Fabales</taxon>
        <taxon>Fabaceae</taxon>
        <taxon>Papilionoideae</taxon>
        <taxon>50 kb inversion clade</taxon>
        <taxon>NPAAA clade</taxon>
        <taxon>indigoferoid/millettioid clade</taxon>
        <taxon>Phaseoleae</taxon>
        <taxon>Flemingia</taxon>
    </lineage>
</organism>
<evidence type="ECO:0000313" key="3">
    <source>
        <dbReference type="Proteomes" id="UP001603857"/>
    </source>
</evidence>
<accession>A0ABD1MPZ8</accession>
<dbReference type="InterPro" id="IPR008808">
    <property type="entry name" value="Powdery_mildew-R_dom"/>
</dbReference>
<evidence type="ECO:0000313" key="2">
    <source>
        <dbReference type="EMBL" id="KAL2337593.1"/>
    </source>
</evidence>
<reference evidence="2 3" key="1">
    <citation type="submission" date="2024-08" db="EMBL/GenBank/DDBJ databases">
        <title>Insights into the chromosomal genome structure of Flemingia macrophylla.</title>
        <authorList>
            <person name="Ding Y."/>
            <person name="Zhao Y."/>
            <person name="Bi W."/>
            <person name="Wu M."/>
            <person name="Zhao G."/>
            <person name="Gong Y."/>
            <person name="Li W."/>
            <person name="Zhang P."/>
        </authorList>
    </citation>
    <scope>NUCLEOTIDE SEQUENCE [LARGE SCALE GENOMIC DNA]</scope>
    <source>
        <strain evidence="2">DYQJB</strain>
        <tissue evidence="2">Leaf</tissue>
    </source>
</reference>
<dbReference type="Pfam" id="PF05659">
    <property type="entry name" value="RPW8"/>
    <property type="match status" value="1"/>
</dbReference>
<proteinExistence type="predicted"/>
<name>A0ABD1MPZ8_9FABA</name>
<gene>
    <name evidence="2" type="ORF">Fmac_012039</name>
</gene>
<keyword evidence="3" id="KW-1185">Reference proteome</keyword>
<protein>
    <recommendedName>
        <fullName evidence="1">RPW8 domain-containing protein</fullName>
    </recommendedName>
</protein>
<comment type="caution">
    <text evidence="2">The sequence shown here is derived from an EMBL/GenBank/DDBJ whole genome shotgun (WGS) entry which is preliminary data.</text>
</comment>
<dbReference type="EMBL" id="JBGMDY010000004">
    <property type="protein sequence ID" value="KAL2337593.1"/>
    <property type="molecule type" value="Genomic_DNA"/>
</dbReference>
<feature type="domain" description="RPW8" evidence="1">
    <location>
        <begin position="1"/>
        <end position="150"/>
    </location>
</feature>